<dbReference type="InterPro" id="IPR007527">
    <property type="entry name" value="Znf_SWIM"/>
</dbReference>
<accession>A0AAE4YB39</accession>
<gene>
    <name evidence="3" type="ORF">GV832_02235</name>
</gene>
<sequence length="587" mass="60799">MSWIAACSDEVLAAAASKGLVLRAAKDVEAGRVEGSQVEGQTVTLGASLAASRCTCPAVGLCRHILAVVIQERGRAGQEAQEAGEPEALPDLEELRAFAGADWAEAVELARKGGVLAGQTVMLAPGDSVTFPRGRPLKEAVHKGPRRARLAIVAAGLVRAGHPLPEAAEVAPEPLVTLSMLDAVQEALAAATLALAAGNLALARDRLFTMALAARIEATPRLASDLRSLAARLDPDAMRQAGFTPTEALAALARAHALAEALRRFPDDPALTGTLSRRFTGQGPREMGFVGVETWRNASGARGVSFYLVDLGSGQVHQATDARGAGGEPGFSPETALRQTLWGLGDGLGLMGKRLHFPDAALAPDGGLALSQRAELRGGLAPEALSPLSDWSGLGALLRAGRGAGLRRRAGPIAVLLAPKHCETPAFDPFSQETHMAVSDGAHGLDLTLPQGLNGQESRIAAVLVALESATRGRLLSVWIKGHAAPFAMGHQPLPILAGWRALLTRVLRPVVAPPEADRGIALLAGRATERALVQLSAPGTEFSPDLVAEAEARGLALAARLMRACDGGTGPALRLVAALETLGELD</sequence>
<name>A0AAE4YB39_9RHOB</name>
<evidence type="ECO:0000256" key="1">
    <source>
        <dbReference type="PROSITE-ProRule" id="PRU00325"/>
    </source>
</evidence>
<dbReference type="Proteomes" id="UP001193501">
    <property type="component" value="Unassembled WGS sequence"/>
</dbReference>
<evidence type="ECO:0000313" key="3">
    <source>
        <dbReference type="EMBL" id="NBZ86385.1"/>
    </source>
</evidence>
<dbReference type="GO" id="GO:0008270">
    <property type="term" value="F:zinc ion binding"/>
    <property type="evidence" value="ECO:0007669"/>
    <property type="project" value="UniProtKB-KW"/>
</dbReference>
<dbReference type="PROSITE" id="PS50966">
    <property type="entry name" value="ZF_SWIM"/>
    <property type="match status" value="1"/>
</dbReference>
<dbReference type="AlphaFoldDB" id="A0AAE4YB39"/>
<evidence type="ECO:0000313" key="4">
    <source>
        <dbReference type="Proteomes" id="UP001193501"/>
    </source>
</evidence>
<keyword evidence="1" id="KW-0863">Zinc-finger</keyword>
<dbReference type="Pfam" id="PF04434">
    <property type="entry name" value="SWIM"/>
    <property type="match status" value="1"/>
</dbReference>
<comment type="caution">
    <text evidence="3">The sequence shown here is derived from an EMBL/GenBank/DDBJ whole genome shotgun (WGS) entry which is preliminary data.</text>
</comment>
<dbReference type="EMBL" id="JAABNR010000002">
    <property type="protein sequence ID" value="NBZ86385.1"/>
    <property type="molecule type" value="Genomic_DNA"/>
</dbReference>
<organism evidence="3 4">
    <name type="scientific">Stagnihabitans tardus</name>
    <dbReference type="NCBI Taxonomy" id="2699202"/>
    <lineage>
        <taxon>Bacteria</taxon>
        <taxon>Pseudomonadati</taxon>
        <taxon>Pseudomonadota</taxon>
        <taxon>Alphaproteobacteria</taxon>
        <taxon>Rhodobacterales</taxon>
        <taxon>Paracoccaceae</taxon>
        <taxon>Stagnihabitans</taxon>
    </lineage>
</organism>
<dbReference type="RefSeq" id="WP_168773200.1">
    <property type="nucleotide sequence ID" value="NZ_JAABNR010000002.1"/>
</dbReference>
<reference evidence="3" key="1">
    <citation type="submission" date="2020-01" db="EMBL/GenBank/DDBJ databases">
        <authorList>
            <person name="Chen W.-M."/>
        </authorList>
    </citation>
    <scope>NUCLEOTIDE SEQUENCE</scope>
    <source>
        <strain evidence="3">CYK-10</strain>
    </source>
</reference>
<evidence type="ECO:0000259" key="2">
    <source>
        <dbReference type="PROSITE" id="PS50966"/>
    </source>
</evidence>
<keyword evidence="1" id="KW-0479">Metal-binding</keyword>
<keyword evidence="1" id="KW-0862">Zinc</keyword>
<protein>
    <recommendedName>
        <fullName evidence="2">SWIM-type domain-containing protein</fullName>
    </recommendedName>
</protein>
<keyword evidence="4" id="KW-1185">Reference proteome</keyword>
<proteinExistence type="predicted"/>
<feature type="domain" description="SWIM-type" evidence="2">
    <location>
        <begin position="41"/>
        <end position="73"/>
    </location>
</feature>